<dbReference type="HOGENOM" id="CLU_091231_0_0_9"/>
<reference evidence="1 2" key="1">
    <citation type="submission" date="2012-01" db="EMBL/GenBank/DDBJ databases">
        <title>Complete sequence of chromosome of Clostridium pasteurianum BC1.</title>
        <authorList>
            <consortium name="US DOE Joint Genome Institute"/>
            <person name="Lucas S."/>
            <person name="Han J."/>
            <person name="Lapidus A."/>
            <person name="Cheng J.-F."/>
            <person name="Goodwin L."/>
            <person name="Pitluck S."/>
            <person name="Peters L."/>
            <person name="Mikhailova N."/>
            <person name="Teshima H."/>
            <person name="Detter J.C."/>
            <person name="Han C."/>
            <person name="Tapia R."/>
            <person name="Land M."/>
            <person name="Hauser L."/>
            <person name="Kyrpides N."/>
            <person name="Ivanova N."/>
            <person name="Pagani I."/>
            <person name="Dunn J."/>
            <person name="Taghavi S."/>
            <person name="Francis A."/>
            <person name="van der Lelie D."/>
            <person name="Woyke T."/>
        </authorList>
    </citation>
    <scope>NUCLEOTIDE SEQUENCE [LARGE SCALE GENOMIC DNA]</scope>
    <source>
        <strain evidence="1 2">BC1</strain>
    </source>
</reference>
<evidence type="ECO:0000313" key="1">
    <source>
        <dbReference type="EMBL" id="AGK97694.1"/>
    </source>
</evidence>
<accession>R4KAZ6</accession>
<dbReference type="PATRIC" id="fig|86416.3.peg.2842"/>
<dbReference type="Proteomes" id="UP000013523">
    <property type="component" value="Chromosome"/>
</dbReference>
<protein>
    <submittedName>
        <fullName evidence="1">Uncharacterized protein</fullName>
    </submittedName>
</protein>
<dbReference type="eggNOG" id="ENOG50334FQ">
    <property type="taxonomic scope" value="Bacteria"/>
</dbReference>
<keyword evidence="2" id="KW-1185">Reference proteome</keyword>
<evidence type="ECO:0000313" key="2">
    <source>
        <dbReference type="Proteomes" id="UP000013523"/>
    </source>
</evidence>
<name>R4KAZ6_CLOPA</name>
<organism evidence="1 2">
    <name type="scientific">Clostridium pasteurianum BC1</name>
    <dbReference type="NCBI Taxonomy" id="86416"/>
    <lineage>
        <taxon>Bacteria</taxon>
        <taxon>Bacillati</taxon>
        <taxon>Bacillota</taxon>
        <taxon>Clostridia</taxon>
        <taxon>Eubacteriales</taxon>
        <taxon>Clostridiaceae</taxon>
        <taxon>Clostridium</taxon>
    </lineage>
</organism>
<dbReference type="AlphaFoldDB" id="R4KAZ6"/>
<dbReference type="STRING" id="86416.Clopa_2856"/>
<dbReference type="KEGG" id="cpas:Clopa_2856"/>
<dbReference type="EMBL" id="CP003261">
    <property type="protein sequence ID" value="AGK97694.1"/>
    <property type="molecule type" value="Genomic_DNA"/>
</dbReference>
<dbReference type="OrthoDB" id="2845550at2"/>
<proteinExistence type="predicted"/>
<gene>
    <name evidence="1" type="ORF">Clopa_2856</name>
</gene>
<dbReference type="RefSeq" id="WP_015615988.1">
    <property type="nucleotide sequence ID" value="NC_021182.1"/>
</dbReference>
<sequence length="221" mass="24807">MSIVATVFIPEGIIMSADSRLTGTTKHNDSGIIDRHTLSDNSQKIFLIKDNLIGISCCGNATISGKSVGDFIRSFEIEKVEKQDDVCSIAIKLKDYTMSNHGDGVIYHVCGYLNDVQYIYVIINKEITRINIDSNEKTVWAATWHGEQDILQKLLLGDNHLQFDWNFMQLKDGIDLAEFMVDLTCKTQRFTSGLATCGGAIDILVITKDYTKWIKHKVLNP</sequence>